<evidence type="ECO:0000313" key="2">
    <source>
        <dbReference type="EMBL" id="POV98412.1"/>
    </source>
</evidence>
<gene>
    <name evidence="2" type="ORF">PSHT_14026</name>
    <name evidence="1" type="ORF">PSHT_16063</name>
</gene>
<dbReference type="AlphaFoldDB" id="A0A2S4UC35"/>
<dbReference type="Proteomes" id="UP000238274">
    <property type="component" value="Unassembled WGS sequence"/>
</dbReference>
<sequence length="90" mass="9703">MPVVSSPSASSPFKFNLQLHTTTTFQALDWLIAFFFSNLQTTAAMQFTTLMAVLATCSVVLTSPLSQQISAAAAVESAEAVESRWGGWAW</sequence>
<accession>A0A2S4UC35</accession>
<proteinExistence type="predicted"/>
<dbReference type="VEuPathDB" id="FungiDB:PSHT_16063"/>
<organism evidence="1 3">
    <name type="scientific">Puccinia striiformis</name>
    <dbReference type="NCBI Taxonomy" id="27350"/>
    <lineage>
        <taxon>Eukaryota</taxon>
        <taxon>Fungi</taxon>
        <taxon>Dikarya</taxon>
        <taxon>Basidiomycota</taxon>
        <taxon>Pucciniomycotina</taxon>
        <taxon>Pucciniomycetes</taxon>
        <taxon>Pucciniales</taxon>
        <taxon>Pucciniaceae</taxon>
        <taxon>Puccinia</taxon>
    </lineage>
</organism>
<evidence type="ECO:0000313" key="3">
    <source>
        <dbReference type="Proteomes" id="UP000238274"/>
    </source>
</evidence>
<evidence type="ECO:0000313" key="1">
    <source>
        <dbReference type="EMBL" id="POV94714.1"/>
    </source>
</evidence>
<comment type="caution">
    <text evidence="1">The sequence shown here is derived from an EMBL/GenBank/DDBJ whole genome shotgun (WGS) entry which is preliminary data.</text>
</comment>
<keyword evidence="3" id="KW-1185">Reference proteome</keyword>
<reference evidence="1 3" key="1">
    <citation type="submission" date="2017-12" db="EMBL/GenBank/DDBJ databases">
        <title>Gene loss provides genomic basis for host adaptation in cereal stripe rust fungi.</title>
        <authorList>
            <person name="Xia C."/>
        </authorList>
    </citation>
    <scope>NUCLEOTIDE SEQUENCE [LARGE SCALE GENOMIC DNA]</scope>
    <source>
        <strain evidence="1 3">93TX-2</strain>
    </source>
</reference>
<dbReference type="VEuPathDB" id="FungiDB:PSHT_14026"/>
<dbReference type="EMBL" id="PKSM01000300">
    <property type="protein sequence ID" value="POV98412.1"/>
    <property type="molecule type" value="Genomic_DNA"/>
</dbReference>
<reference evidence="3" key="2">
    <citation type="journal article" date="2018" name="BMC Genomics">
        <title>Genomic insights into host adaptation between the wheat stripe rust pathogen (Puccinia striiformis f. sp. tritici) and the barley stripe rust pathogen (Puccinia striiformis f. sp. hordei).</title>
        <authorList>
            <person name="Xia C."/>
            <person name="Wang M."/>
            <person name="Yin C."/>
            <person name="Cornejo O.E."/>
            <person name="Hulbert S.H."/>
            <person name="Chen X."/>
        </authorList>
    </citation>
    <scope>NUCLEOTIDE SEQUENCE [LARGE SCALE GENOMIC DNA]</scope>
    <source>
        <strain evidence="3">93TX-2</strain>
    </source>
</reference>
<name>A0A2S4UC35_9BASI</name>
<protein>
    <submittedName>
        <fullName evidence="1">Uncharacterized protein</fullName>
    </submittedName>
</protein>
<dbReference type="EMBL" id="PKSM01000466">
    <property type="protein sequence ID" value="POV94714.1"/>
    <property type="molecule type" value="Genomic_DNA"/>
</dbReference>
<reference evidence="3" key="3">
    <citation type="journal article" date="2018" name="Mol. Plant Microbe Interact.">
        <title>Genome sequence resources for the wheat stripe rust pathogen (Puccinia striiformis f. sp. tritici) and the barley stripe rust pathogen (Puccinia striiformis f. sp. hordei).</title>
        <authorList>
            <person name="Xia C."/>
            <person name="Wang M."/>
            <person name="Yin C."/>
            <person name="Cornejo O.E."/>
            <person name="Hulbert S.H."/>
            <person name="Chen X."/>
        </authorList>
    </citation>
    <scope>NUCLEOTIDE SEQUENCE [LARGE SCALE GENOMIC DNA]</scope>
    <source>
        <strain evidence="3">93TX-2</strain>
    </source>
</reference>